<evidence type="ECO:0000313" key="2">
    <source>
        <dbReference type="EMBL" id="KAK3009779.1"/>
    </source>
</evidence>
<reference evidence="2" key="1">
    <citation type="submission" date="2022-12" db="EMBL/GenBank/DDBJ databases">
        <title>Draft genome assemblies for two species of Escallonia (Escalloniales).</title>
        <authorList>
            <person name="Chanderbali A."/>
            <person name="Dervinis C."/>
            <person name="Anghel I."/>
            <person name="Soltis D."/>
            <person name="Soltis P."/>
            <person name="Zapata F."/>
        </authorList>
    </citation>
    <scope>NUCLEOTIDE SEQUENCE</scope>
    <source>
        <strain evidence="2">UCBG64.0493</strain>
        <tissue evidence="2">Leaf</tissue>
    </source>
</reference>
<comment type="caution">
    <text evidence="2">The sequence shown here is derived from an EMBL/GenBank/DDBJ whole genome shotgun (WGS) entry which is preliminary data.</text>
</comment>
<organism evidence="2 3">
    <name type="scientific">Escallonia herrerae</name>
    <dbReference type="NCBI Taxonomy" id="1293975"/>
    <lineage>
        <taxon>Eukaryota</taxon>
        <taxon>Viridiplantae</taxon>
        <taxon>Streptophyta</taxon>
        <taxon>Embryophyta</taxon>
        <taxon>Tracheophyta</taxon>
        <taxon>Spermatophyta</taxon>
        <taxon>Magnoliopsida</taxon>
        <taxon>eudicotyledons</taxon>
        <taxon>Gunneridae</taxon>
        <taxon>Pentapetalae</taxon>
        <taxon>asterids</taxon>
        <taxon>campanulids</taxon>
        <taxon>Escalloniales</taxon>
        <taxon>Escalloniaceae</taxon>
        <taxon>Escallonia</taxon>
    </lineage>
</organism>
<sequence length="123" mass="13548">SIVEDHLPSKFPDKSFQTSAQTAYFLPPTDEWKNHSFDIVLLGCSHNRHPYTRSHVCLCKTPPGKLRSLHIADAGEDNEEMSAISVMGLLPRRALVAMVSAQAPTPAEEPAPAPTLQPVFMKQ</sequence>
<keyword evidence="3" id="KW-1185">Reference proteome</keyword>
<proteinExistence type="predicted"/>
<evidence type="ECO:0000313" key="3">
    <source>
        <dbReference type="Proteomes" id="UP001188597"/>
    </source>
</evidence>
<feature type="non-terminal residue" evidence="2">
    <location>
        <position position="123"/>
    </location>
</feature>
<dbReference type="EMBL" id="JAVXUP010001612">
    <property type="protein sequence ID" value="KAK3009779.1"/>
    <property type="molecule type" value="Genomic_DNA"/>
</dbReference>
<feature type="region of interest" description="Disordered" evidence="1">
    <location>
        <begin position="103"/>
        <end position="123"/>
    </location>
</feature>
<dbReference type="AlphaFoldDB" id="A0AA89AMK2"/>
<name>A0AA89AMK2_9ASTE</name>
<protein>
    <submittedName>
        <fullName evidence="2">Uncharacterized protein</fullName>
    </submittedName>
</protein>
<gene>
    <name evidence="2" type="ORF">RJ639_014297</name>
</gene>
<evidence type="ECO:0000256" key="1">
    <source>
        <dbReference type="SAM" id="MobiDB-lite"/>
    </source>
</evidence>
<accession>A0AA89AMK2</accession>
<dbReference type="Proteomes" id="UP001188597">
    <property type="component" value="Unassembled WGS sequence"/>
</dbReference>